<evidence type="ECO:0000259" key="7">
    <source>
        <dbReference type="Pfam" id="PF00155"/>
    </source>
</evidence>
<dbReference type="GO" id="GO:0008483">
    <property type="term" value="F:transaminase activity"/>
    <property type="evidence" value="ECO:0007669"/>
    <property type="project" value="UniProtKB-KW"/>
</dbReference>
<dbReference type="EMBL" id="MJIH01000001">
    <property type="protein sequence ID" value="OLR65063.1"/>
    <property type="molecule type" value="Genomic_DNA"/>
</dbReference>
<dbReference type="STRING" id="1465756.BIV18_05810"/>
<name>A0A1U7M095_9FIRM</name>
<dbReference type="PANTHER" id="PTHR46383:SF1">
    <property type="entry name" value="ASPARTATE AMINOTRANSFERASE"/>
    <property type="match status" value="1"/>
</dbReference>
<dbReference type="SUPFAM" id="SSF53383">
    <property type="entry name" value="PLP-dependent transferases"/>
    <property type="match status" value="1"/>
</dbReference>
<keyword evidence="4 6" id="KW-0808">Transferase</keyword>
<evidence type="ECO:0000256" key="2">
    <source>
        <dbReference type="ARBA" id="ARBA00007441"/>
    </source>
</evidence>
<feature type="domain" description="Aminotransferase class I/classII large" evidence="7">
    <location>
        <begin position="32"/>
        <end position="383"/>
    </location>
</feature>
<dbReference type="InterPro" id="IPR004838">
    <property type="entry name" value="NHTrfase_class1_PyrdxlP-BS"/>
</dbReference>
<dbReference type="InterPro" id="IPR015421">
    <property type="entry name" value="PyrdxlP-dep_Trfase_major"/>
</dbReference>
<dbReference type="InterPro" id="IPR015422">
    <property type="entry name" value="PyrdxlP-dep_Trfase_small"/>
</dbReference>
<keyword evidence="5" id="KW-0663">Pyridoxal phosphate</keyword>
<organism evidence="8 9">
    <name type="scientific">Peptoniphilus porci</name>
    <dbReference type="NCBI Taxonomy" id="2652280"/>
    <lineage>
        <taxon>Bacteria</taxon>
        <taxon>Bacillati</taxon>
        <taxon>Bacillota</taxon>
        <taxon>Tissierellia</taxon>
        <taxon>Tissierellales</taxon>
        <taxon>Peptoniphilaceae</taxon>
        <taxon>Peptoniphilus</taxon>
    </lineage>
</organism>
<reference evidence="8 9" key="1">
    <citation type="journal article" date="2016" name="Appl. Environ. Microbiol.">
        <title>Function and Phylogeny of Bacterial Butyryl Coenzyme A:Acetate Transferases and Their Diversity in the Proximal Colon of Swine.</title>
        <authorList>
            <person name="Trachsel J."/>
            <person name="Bayles D.O."/>
            <person name="Looft T."/>
            <person name="Levine U.Y."/>
            <person name="Allen H.K."/>
        </authorList>
    </citation>
    <scope>NUCLEOTIDE SEQUENCE [LARGE SCALE GENOMIC DNA]</scope>
    <source>
        <strain evidence="8 9">35-6-1</strain>
    </source>
</reference>
<evidence type="ECO:0000256" key="5">
    <source>
        <dbReference type="ARBA" id="ARBA00022898"/>
    </source>
</evidence>
<comment type="cofactor">
    <cofactor evidence="1 6">
        <name>pyridoxal 5'-phosphate</name>
        <dbReference type="ChEBI" id="CHEBI:597326"/>
    </cofactor>
</comment>
<dbReference type="InterPro" id="IPR004839">
    <property type="entry name" value="Aminotransferase_I/II_large"/>
</dbReference>
<dbReference type="FunFam" id="3.40.640.10:FF:000033">
    <property type="entry name" value="Aspartate aminotransferase"/>
    <property type="match status" value="1"/>
</dbReference>
<evidence type="ECO:0000313" key="8">
    <source>
        <dbReference type="EMBL" id="OLR65063.1"/>
    </source>
</evidence>
<evidence type="ECO:0000313" key="9">
    <source>
        <dbReference type="Proteomes" id="UP000187166"/>
    </source>
</evidence>
<dbReference type="Proteomes" id="UP000187166">
    <property type="component" value="Unassembled WGS sequence"/>
</dbReference>
<dbReference type="GO" id="GO:0006520">
    <property type="term" value="P:amino acid metabolic process"/>
    <property type="evidence" value="ECO:0007669"/>
    <property type="project" value="InterPro"/>
</dbReference>
<proteinExistence type="inferred from homology"/>
<dbReference type="GO" id="GO:0030170">
    <property type="term" value="F:pyridoxal phosphate binding"/>
    <property type="evidence" value="ECO:0007669"/>
    <property type="project" value="InterPro"/>
</dbReference>
<dbReference type="Gene3D" id="3.40.640.10">
    <property type="entry name" value="Type I PLP-dependent aspartate aminotransferase-like (Major domain)"/>
    <property type="match status" value="1"/>
</dbReference>
<evidence type="ECO:0000256" key="6">
    <source>
        <dbReference type="RuleBase" id="RU000481"/>
    </source>
</evidence>
<comment type="caution">
    <text evidence="8">The sequence shown here is derived from an EMBL/GenBank/DDBJ whole genome shotgun (WGS) entry which is preliminary data.</text>
</comment>
<protein>
    <recommendedName>
        <fullName evidence="6">Aminotransferase</fullName>
        <ecNumber evidence="6">2.6.1.-</ecNumber>
    </recommendedName>
</protein>
<comment type="similarity">
    <text evidence="2 6">Belongs to the class-I pyridoxal-phosphate-dependent aminotransferase family.</text>
</comment>
<gene>
    <name evidence="8" type="ORF">BIV18_05810</name>
</gene>
<dbReference type="CDD" id="cd00609">
    <property type="entry name" value="AAT_like"/>
    <property type="match status" value="1"/>
</dbReference>
<dbReference type="Pfam" id="PF00155">
    <property type="entry name" value="Aminotran_1_2"/>
    <property type="match status" value="1"/>
</dbReference>
<dbReference type="Gene3D" id="3.90.1150.10">
    <property type="entry name" value="Aspartate Aminotransferase, domain 1"/>
    <property type="match status" value="1"/>
</dbReference>
<evidence type="ECO:0000256" key="1">
    <source>
        <dbReference type="ARBA" id="ARBA00001933"/>
    </source>
</evidence>
<dbReference type="InterPro" id="IPR015424">
    <property type="entry name" value="PyrdxlP-dep_Trfase"/>
</dbReference>
<accession>A0A1U7M095</accession>
<keyword evidence="3 6" id="KW-0032">Aminotransferase</keyword>
<evidence type="ECO:0000256" key="4">
    <source>
        <dbReference type="ARBA" id="ARBA00022679"/>
    </source>
</evidence>
<dbReference type="EC" id="2.6.1.-" evidence="6"/>
<dbReference type="PROSITE" id="PS00105">
    <property type="entry name" value="AA_TRANSFER_CLASS_1"/>
    <property type="match status" value="1"/>
</dbReference>
<dbReference type="AlphaFoldDB" id="A0A1U7M095"/>
<dbReference type="PANTHER" id="PTHR46383">
    <property type="entry name" value="ASPARTATE AMINOTRANSFERASE"/>
    <property type="match status" value="1"/>
</dbReference>
<sequence length="392" mass="44282">MNFKFANRVLDIGTEKAFQVLAKCRELEREGKDIIHLQIGEPDFNTPKNIIDKGKWALDHGYTHYTQNVGLIELREAIVDYTKNYKNINTNINEIAVVPGGKPIMFYTIMALVEKGDEVIYPNPGYPIYESLIRFAGGTPVPMPLIEENDFRVDIDDLRTKINKNTKMIILNSPANPTGGILTKEDIEKTAEIIKDKEIYVLSDEIYDRLVYNKTVPFSIASIPYMKDKTIILNGFSKTYAMTGWRIGYGIMHENLIEKIDRMIANVTSNTSAVAQVAAIEALRGPQDEVDKMREEFKIRRDLIVDGLNSIDGISCKKPEGAFYVFPNIEKLGLKSEELSDYLLKEANVAVLDGASFGEYGEGHLRLSYATSQENIKKAIDRIDKAVKRINI</sequence>
<evidence type="ECO:0000256" key="3">
    <source>
        <dbReference type="ARBA" id="ARBA00022576"/>
    </source>
</evidence>
<keyword evidence="9" id="KW-1185">Reference proteome</keyword>
<dbReference type="InterPro" id="IPR050596">
    <property type="entry name" value="AspAT/PAT-like"/>
</dbReference>